<protein>
    <submittedName>
        <fullName evidence="1">Secreted protein</fullName>
    </submittedName>
</protein>
<proteinExistence type="predicted"/>
<organism evidence="1 2">
    <name type="scientific">Rhodopirellula maiorica SM1</name>
    <dbReference type="NCBI Taxonomy" id="1265738"/>
    <lineage>
        <taxon>Bacteria</taxon>
        <taxon>Pseudomonadati</taxon>
        <taxon>Planctomycetota</taxon>
        <taxon>Planctomycetia</taxon>
        <taxon>Pirellulales</taxon>
        <taxon>Pirellulaceae</taxon>
        <taxon>Novipirellula</taxon>
    </lineage>
</organism>
<gene>
    <name evidence="1" type="ORF">RMSM_07005</name>
</gene>
<name>M5RQ24_9BACT</name>
<accession>M5RQ24</accession>
<evidence type="ECO:0000313" key="1">
    <source>
        <dbReference type="EMBL" id="EMI16069.1"/>
    </source>
</evidence>
<keyword evidence="2" id="KW-1185">Reference proteome</keyword>
<reference evidence="1 2" key="1">
    <citation type="journal article" date="2013" name="Mar. Genomics">
        <title>Expression of sulfatases in Rhodopirellula baltica and the diversity of sulfatases in the genus Rhodopirellula.</title>
        <authorList>
            <person name="Wegner C.E."/>
            <person name="Richter-Heitmann T."/>
            <person name="Klindworth A."/>
            <person name="Klockow C."/>
            <person name="Richter M."/>
            <person name="Achstetter T."/>
            <person name="Glockner F.O."/>
            <person name="Harder J."/>
        </authorList>
    </citation>
    <scope>NUCLEOTIDE SEQUENCE [LARGE SCALE GENOMIC DNA]</scope>
    <source>
        <strain evidence="1 2">SM1</strain>
    </source>
</reference>
<sequence length="58" mass="6407">MLRSLSLLWLIALILAGLDTSVALAERDPIRLTHGPMLGMSTAHSVKVWGEHRTRARS</sequence>
<dbReference type="EMBL" id="ANOG01001000">
    <property type="protein sequence ID" value="EMI16069.1"/>
    <property type="molecule type" value="Genomic_DNA"/>
</dbReference>
<feature type="non-terminal residue" evidence="1">
    <location>
        <position position="58"/>
    </location>
</feature>
<comment type="caution">
    <text evidence="1">The sequence shown here is derived from an EMBL/GenBank/DDBJ whole genome shotgun (WGS) entry which is preliminary data.</text>
</comment>
<dbReference type="Proteomes" id="UP000011991">
    <property type="component" value="Unassembled WGS sequence"/>
</dbReference>
<evidence type="ECO:0000313" key="2">
    <source>
        <dbReference type="Proteomes" id="UP000011991"/>
    </source>
</evidence>
<dbReference type="AlphaFoldDB" id="M5RQ24"/>